<dbReference type="EMBL" id="JAUTBF010000001">
    <property type="protein sequence ID" value="MDQ1123978.1"/>
    <property type="molecule type" value="Genomic_DNA"/>
</dbReference>
<dbReference type="PIRSF" id="PIRSF002741">
    <property type="entry name" value="MppA"/>
    <property type="match status" value="1"/>
</dbReference>
<dbReference type="PROSITE" id="PS51257">
    <property type="entry name" value="PROKAR_LIPOPROTEIN"/>
    <property type="match status" value="1"/>
</dbReference>
<dbReference type="SUPFAM" id="SSF53850">
    <property type="entry name" value="Periplasmic binding protein-like II"/>
    <property type="match status" value="1"/>
</dbReference>
<organism evidence="3 4">
    <name type="scientific">Microbacterium trichothecenolyticum</name>
    <name type="common">Aureobacterium trichothecenolyticum</name>
    <dbReference type="NCBI Taxonomy" id="69370"/>
    <lineage>
        <taxon>Bacteria</taxon>
        <taxon>Bacillati</taxon>
        <taxon>Actinomycetota</taxon>
        <taxon>Actinomycetes</taxon>
        <taxon>Micrococcales</taxon>
        <taxon>Microbacteriaceae</taxon>
        <taxon>Microbacterium</taxon>
    </lineage>
</organism>
<evidence type="ECO:0000256" key="1">
    <source>
        <dbReference type="SAM" id="SignalP"/>
    </source>
</evidence>
<evidence type="ECO:0000259" key="2">
    <source>
        <dbReference type="Pfam" id="PF00496"/>
    </source>
</evidence>
<feature type="chain" id="PRO_5045724194" evidence="1">
    <location>
        <begin position="26"/>
        <end position="554"/>
    </location>
</feature>
<sequence length="554" mass="58471">MPLPRPLRRVALAATAAVAAAALLAGCSAGGASSGASVNAEPVTGGTLTYLEPQTWTTLYPPSAGFYPNGGIVNNITDRLLYQDPATLELQPWIATALPEVNEDATQYTFTIREGVTYSDGTALDAANVVANIDLFGKGDSSRKLTQSEAINNYDHGEVVDATTVRFFFTAPSPGFAQAVSTINSGLVSNSTLAKTAETFGPGNATTVIGSGPFVIAAEEVGTKITLKARDDYDWAPPSREHQGRPYLDGIDLIVAAEDSVRVGTVVAGQADAARQIEAPDEAQFAAPGLALVAASTNGVNNGLSFRFRNPLLADIRVRQAIIAGIDRQDIVDTLFTANYPLATGALAKTALGYTDTSSFYAYDPVKAAALLDEAGWVPGADGIRVKDGQRLAIAFNEALPQPRSAEVVTIIQEQLAKLGIEVSLTPGDMAAQTAASLDENIVQVYHSMVGRADFDVLKSQYFSKNRNTLLNLHRADGSIGDSQLDTLLAAIASTPTAEGRTAASAAAQQYLAEQAYILPIFEEPQVFGLRGDVKGFHTESVGRPSFAEVWLDR</sequence>
<dbReference type="CDD" id="cd08492">
    <property type="entry name" value="PBP2_NikA_DppA_OppA_like_15"/>
    <property type="match status" value="1"/>
</dbReference>
<dbReference type="PANTHER" id="PTHR30290">
    <property type="entry name" value="PERIPLASMIC BINDING COMPONENT OF ABC TRANSPORTER"/>
    <property type="match status" value="1"/>
</dbReference>
<feature type="signal peptide" evidence="1">
    <location>
        <begin position="1"/>
        <end position="25"/>
    </location>
</feature>
<dbReference type="NCBIfam" id="TIGR04028">
    <property type="entry name" value="SBP_KPN_01854"/>
    <property type="match status" value="1"/>
</dbReference>
<accession>A0ABU0TWD7</accession>
<evidence type="ECO:0000313" key="4">
    <source>
        <dbReference type="Proteomes" id="UP001226691"/>
    </source>
</evidence>
<dbReference type="PROSITE" id="PS51318">
    <property type="entry name" value="TAT"/>
    <property type="match status" value="1"/>
</dbReference>
<dbReference type="InterPro" id="IPR000914">
    <property type="entry name" value="SBP_5_dom"/>
</dbReference>
<dbReference type="Proteomes" id="UP001226691">
    <property type="component" value="Unassembled WGS sequence"/>
</dbReference>
<dbReference type="InterPro" id="IPR030678">
    <property type="entry name" value="Peptide/Ni-bd"/>
</dbReference>
<dbReference type="InterPro" id="IPR039424">
    <property type="entry name" value="SBP_5"/>
</dbReference>
<keyword evidence="1" id="KW-0732">Signal</keyword>
<keyword evidence="4" id="KW-1185">Reference proteome</keyword>
<dbReference type="InterPro" id="IPR023920">
    <property type="entry name" value="ABC_transptr_sub-bd_KPN01854"/>
</dbReference>
<dbReference type="Gene3D" id="3.10.105.10">
    <property type="entry name" value="Dipeptide-binding Protein, Domain 3"/>
    <property type="match status" value="1"/>
</dbReference>
<dbReference type="RefSeq" id="WP_307484298.1">
    <property type="nucleotide sequence ID" value="NZ_JAUTBF010000001.1"/>
</dbReference>
<feature type="domain" description="Solute-binding protein family 5" evidence="2">
    <location>
        <begin position="89"/>
        <end position="446"/>
    </location>
</feature>
<evidence type="ECO:0000313" key="3">
    <source>
        <dbReference type="EMBL" id="MDQ1123978.1"/>
    </source>
</evidence>
<dbReference type="Pfam" id="PF00496">
    <property type="entry name" value="SBP_bac_5"/>
    <property type="match status" value="1"/>
</dbReference>
<proteinExistence type="predicted"/>
<reference evidence="3 4" key="1">
    <citation type="submission" date="2023-07" db="EMBL/GenBank/DDBJ databases">
        <title>Functional and genomic diversity of the sorghum phyllosphere microbiome.</title>
        <authorList>
            <person name="Shade A."/>
        </authorList>
    </citation>
    <scope>NUCLEOTIDE SEQUENCE [LARGE SCALE GENOMIC DNA]</scope>
    <source>
        <strain evidence="3 4">SORGH_AS_1207</strain>
    </source>
</reference>
<comment type="caution">
    <text evidence="3">The sequence shown here is derived from an EMBL/GenBank/DDBJ whole genome shotgun (WGS) entry which is preliminary data.</text>
</comment>
<dbReference type="Gene3D" id="3.40.190.10">
    <property type="entry name" value="Periplasmic binding protein-like II"/>
    <property type="match status" value="1"/>
</dbReference>
<dbReference type="InterPro" id="IPR006311">
    <property type="entry name" value="TAT_signal"/>
</dbReference>
<gene>
    <name evidence="3" type="ORF">QE412_002551</name>
</gene>
<name>A0ABU0TWD7_MICTR</name>
<protein>
    <submittedName>
        <fullName evidence="3">Peptide/nickel transport system substrate-binding protein</fullName>
    </submittedName>
</protein>